<sequence length="1081" mass="121728">MKRVLNILICFLACIYCSAQKIQLEKDFITPPESVQTAIYWYWISDNISKEGVIKDLQAMKKAGINRAFIGNIGLSDVPYGPHKIFSDEWWDIMHTALKTAGDSDIEIGIFNSPGWSQSGGPWVKAEQSMRYLASSEIRVTGPQKLSQTLDKPSSDFEDVRVLAWPVAKTYRRNLLDEASQLLISTGSSTAELKPNAPIQLSSGKETVVDVILSEPANAKSIVIHPTPGLLQRDTPGGSFYECCVQTKSSNEYRTISTFIVDRTNGAPNVGFSPFAPIAESFEKVKSREFRLIFRNIRRDCSIEKLLLTDSPVVERYAEKTLGKMFQSEQALWDVYMWRNQPEENKDALCIAPNQVQDISKYFSKDGRLNWDVPKGEWIIQRTGMANTGTVNAPATPEGQGREVDKLSKKHTVAHFDAFIGEIMRRIPKSDRKTFRVVVVDSYECAGQNFTDDFLLRFKKRYGYDALPWLPAYQGHAIGNPELSNRFLWDVRRLVADGISYEYARGLREISNRHGLITWQENYGHWGFAGEFLQYGGQCDEIGGEFWCEENYGDIEIKAAASCANIYGKKKASAESFTSNSFGNNNFYRHPAYLKRRGDWSFVEGVNDVVLHVYIQQPKNEGAGIHAWFGTEFNRLNTWFSHVDLFVDYIKRCNLMLQQGLNVADVAYFIGEDAPKMTGIRDPELPRGYSYDYINAEVIEKSMTVKDGKLTLPHGTSYRVLVLPKQETMRPELLKKIESLVMEGAVVVGPPPSRSPSMQNYPQADLQVQKLAKKVWGNMDGKSSEPQSYGKGLVFHGANLEQVFARINVVPDCILPDYRQVLFAHRASDNMDIYFLCNQTDQTIQVSPEFRIAGKQPELWDAVTGKKRDLPSFIQKDGTTEVPLQFEPAQSMFIVFKRPGTSAVCDLSINFPKQETFLTINSPWTVHFESDAIKRGPKAPVTFAKLEDWTQNANDSIRYFSGTAVYQTSFELNTTETLPQLTLDLGKVGVMAKVKLNGTYVGGVWTMPYTLDVAKFVKPGKNTLEVEVVNTWQNRMIGDDPLPPDKRPVTPHSGLPIHTKLTSSGLFGPVRLLIPSATTIE</sequence>
<evidence type="ECO:0000256" key="2">
    <source>
        <dbReference type="ARBA" id="ARBA00022801"/>
    </source>
</evidence>
<proteinExistence type="predicted"/>
<dbReference type="Pfam" id="PF17132">
    <property type="entry name" value="Glyco_hydro_106"/>
    <property type="match status" value="1"/>
</dbReference>
<dbReference type="Pfam" id="PF22666">
    <property type="entry name" value="Glyco_hydro_2_N2"/>
    <property type="match status" value="1"/>
</dbReference>
<evidence type="ECO:0000313" key="5">
    <source>
        <dbReference type="Proteomes" id="UP001596023"/>
    </source>
</evidence>
<dbReference type="PANTHER" id="PTHR43817">
    <property type="entry name" value="GLYCOSYL HYDROLASE"/>
    <property type="match status" value="1"/>
</dbReference>
<dbReference type="InterPro" id="IPR054593">
    <property type="entry name" value="Beta-mannosidase-like_N2"/>
</dbReference>
<dbReference type="Proteomes" id="UP001596023">
    <property type="component" value="Unassembled WGS sequence"/>
</dbReference>
<organism evidence="4 5">
    <name type="scientific">Dysgonomonas termitidis</name>
    <dbReference type="NCBI Taxonomy" id="1516126"/>
    <lineage>
        <taxon>Bacteria</taxon>
        <taxon>Pseudomonadati</taxon>
        <taxon>Bacteroidota</taxon>
        <taxon>Bacteroidia</taxon>
        <taxon>Bacteroidales</taxon>
        <taxon>Dysgonomonadaceae</taxon>
        <taxon>Dysgonomonas</taxon>
    </lineage>
</organism>
<feature type="domain" description="Beta-mannosidase-like galactose-binding" evidence="3">
    <location>
        <begin position="961"/>
        <end position="1035"/>
    </location>
</feature>
<dbReference type="InterPro" id="IPR008979">
    <property type="entry name" value="Galactose-bd-like_sf"/>
</dbReference>
<dbReference type="SUPFAM" id="SSF49785">
    <property type="entry name" value="Galactose-binding domain-like"/>
    <property type="match status" value="1"/>
</dbReference>
<gene>
    <name evidence="4" type="ORF">ACFO6W_01235</name>
</gene>
<dbReference type="Gene3D" id="2.60.120.260">
    <property type="entry name" value="Galactose-binding domain-like"/>
    <property type="match status" value="1"/>
</dbReference>
<dbReference type="GO" id="GO:0016787">
    <property type="term" value="F:hydrolase activity"/>
    <property type="evidence" value="ECO:0007669"/>
    <property type="project" value="UniProtKB-KW"/>
</dbReference>
<reference evidence="5" key="1">
    <citation type="journal article" date="2019" name="Int. J. Syst. Evol. Microbiol.">
        <title>The Global Catalogue of Microorganisms (GCM) 10K type strain sequencing project: providing services to taxonomists for standard genome sequencing and annotation.</title>
        <authorList>
            <consortium name="The Broad Institute Genomics Platform"/>
            <consortium name="The Broad Institute Genome Sequencing Center for Infectious Disease"/>
            <person name="Wu L."/>
            <person name="Ma J."/>
        </authorList>
    </citation>
    <scope>NUCLEOTIDE SEQUENCE [LARGE SCALE GENOMIC DNA]</scope>
    <source>
        <strain evidence="5">CCUG 66188</strain>
    </source>
</reference>
<keyword evidence="2 4" id="KW-0378">Hydrolase</keyword>
<dbReference type="EMBL" id="JBHSGN010000008">
    <property type="protein sequence ID" value="MFC4672309.1"/>
    <property type="molecule type" value="Genomic_DNA"/>
</dbReference>
<dbReference type="NCBIfam" id="NF045579">
    <property type="entry name" value="rhamnoside_JR"/>
    <property type="match status" value="1"/>
</dbReference>
<evidence type="ECO:0000313" key="4">
    <source>
        <dbReference type="EMBL" id="MFC4672309.1"/>
    </source>
</evidence>
<protein>
    <submittedName>
        <fullName evidence="4">Glycosyl hydrolase</fullName>
    </submittedName>
</protein>
<dbReference type="PANTHER" id="PTHR43817:SF1">
    <property type="entry name" value="HYDROLASE, FAMILY 43, PUTATIVE (AFU_ORTHOLOGUE AFUA_3G01660)-RELATED"/>
    <property type="match status" value="1"/>
</dbReference>
<keyword evidence="1" id="KW-0732">Signal</keyword>
<accession>A0ABV9KQG6</accession>
<keyword evidence="5" id="KW-1185">Reference proteome</keyword>
<evidence type="ECO:0000259" key="3">
    <source>
        <dbReference type="Pfam" id="PF22666"/>
    </source>
</evidence>
<name>A0ABV9KQG6_9BACT</name>
<dbReference type="RefSeq" id="WP_379993485.1">
    <property type="nucleotide sequence ID" value="NZ_JBHSGN010000008.1"/>
</dbReference>
<comment type="caution">
    <text evidence="4">The sequence shown here is derived from an EMBL/GenBank/DDBJ whole genome shotgun (WGS) entry which is preliminary data.</text>
</comment>
<evidence type="ECO:0000256" key="1">
    <source>
        <dbReference type="ARBA" id="ARBA00022729"/>
    </source>
</evidence>